<sequence>MKKYTHFYTLLLWTLSYFKGFSSSQLPDLLIYKGDTIPIYANPLEQLYAKSSSRPNFLGSKHQCTSTSCWRGYYAEWEIINNEIYLTGIFSCCDEHRETKADLKDLFGEKCVNGKVKAVWVTDTFISPQGKLLHYVHMGYGSIYEKELEFQFKEGKLLGIKSYDNSKSRTSFYRANQKALMKFIDRKINWSILPKIKGEIRVFVQFSANIHGLIDRAEVIRGYNKDFDKEAIRVVKSIPQWDILYSHGKFIRMNYILPVIFNTEKKGNYRVKKIKNSLYYHRSYKAIR</sequence>
<reference evidence="1 2" key="1">
    <citation type="submission" date="2023-05" db="EMBL/GenBank/DDBJ databases">
        <title>Novel species of genus Flectobacillus isolated from stream in China.</title>
        <authorList>
            <person name="Lu H."/>
        </authorList>
    </citation>
    <scope>NUCLEOTIDE SEQUENCE [LARGE SCALE GENOMIC DNA]</scope>
    <source>
        <strain evidence="1 2">KCTC 42575</strain>
    </source>
</reference>
<dbReference type="SUPFAM" id="SSF74653">
    <property type="entry name" value="TolA/TonB C-terminal domain"/>
    <property type="match status" value="1"/>
</dbReference>
<evidence type="ECO:0008006" key="3">
    <source>
        <dbReference type="Google" id="ProtNLM"/>
    </source>
</evidence>
<comment type="caution">
    <text evidence="1">The sequence shown here is derived from an EMBL/GenBank/DDBJ whole genome shotgun (WGS) entry which is preliminary data.</text>
</comment>
<dbReference type="RefSeq" id="WP_283346264.1">
    <property type="nucleotide sequence ID" value="NZ_JASHIF010000024.1"/>
</dbReference>
<keyword evidence="2" id="KW-1185">Reference proteome</keyword>
<dbReference type="Proteomes" id="UP001236507">
    <property type="component" value="Unassembled WGS sequence"/>
</dbReference>
<protein>
    <recommendedName>
        <fullName evidence="3">TonB C-terminal domain-containing protein</fullName>
    </recommendedName>
</protein>
<evidence type="ECO:0000313" key="1">
    <source>
        <dbReference type="EMBL" id="MDI9861929.1"/>
    </source>
</evidence>
<dbReference type="EMBL" id="JASHIF010000024">
    <property type="protein sequence ID" value="MDI9861929.1"/>
    <property type="molecule type" value="Genomic_DNA"/>
</dbReference>
<name>A0ABT6YEB4_9BACT</name>
<proteinExistence type="predicted"/>
<dbReference type="Gene3D" id="3.30.1150.10">
    <property type="match status" value="1"/>
</dbReference>
<evidence type="ECO:0000313" key="2">
    <source>
        <dbReference type="Proteomes" id="UP001236507"/>
    </source>
</evidence>
<organism evidence="1 2">
    <name type="scientific">Flectobacillus roseus</name>
    <dbReference type="NCBI Taxonomy" id="502259"/>
    <lineage>
        <taxon>Bacteria</taxon>
        <taxon>Pseudomonadati</taxon>
        <taxon>Bacteroidota</taxon>
        <taxon>Cytophagia</taxon>
        <taxon>Cytophagales</taxon>
        <taxon>Flectobacillaceae</taxon>
        <taxon>Flectobacillus</taxon>
    </lineage>
</organism>
<accession>A0ABT6YEB4</accession>
<gene>
    <name evidence="1" type="ORF">QM524_22090</name>
</gene>